<dbReference type="AlphaFoldDB" id="A0A656QMF0"/>
<dbReference type="RefSeq" id="WP_051078947.1">
    <property type="nucleotide sequence ID" value="NZ_CADFFU010000014.1"/>
</dbReference>
<dbReference type="EMBL" id="JFHD01000004">
    <property type="protein sequence ID" value="KDR32081.1"/>
    <property type="molecule type" value="Genomic_DNA"/>
</dbReference>
<gene>
    <name evidence="2" type="ORF">BG60_25945</name>
</gene>
<organism evidence="2 3">
    <name type="scientific">Caballeronia zhejiangensis</name>
    <dbReference type="NCBI Taxonomy" id="871203"/>
    <lineage>
        <taxon>Bacteria</taxon>
        <taxon>Pseudomonadati</taxon>
        <taxon>Pseudomonadota</taxon>
        <taxon>Betaproteobacteria</taxon>
        <taxon>Burkholderiales</taxon>
        <taxon>Burkholderiaceae</taxon>
        <taxon>Caballeronia</taxon>
    </lineage>
</organism>
<proteinExistence type="predicted"/>
<name>A0A656QMF0_9BURK</name>
<protein>
    <submittedName>
        <fullName evidence="2">Uncharacterized protein</fullName>
    </submittedName>
</protein>
<accession>A0A656QMF0</accession>
<comment type="caution">
    <text evidence="2">The sequence shown here is derived from an EMBL/GenBank/DDBJ whole genome shotgun (WGS) entry which is preliminary data.</text>
</comment>
<dbReference type="Pfam" id="PF13665">
    <property type="entry name" value="Tox-PAAR-like"/>
    <property type="match status" value="1"/>
</dbReference>
<reference evidence="2 3" key="1">
    <citation type="submission" date="2014-03" db="EMBL/GenBank/DDBJ databases">
        <title>Draft Genome Sequences of Four Burkholderia Strains.</title>
        <authorList>
            <person name="Liu X.Y."/>
            <person name="Li C.X."/>
            <person name="Xu J.H."/>
        </authorList>
    </citation>
    <scope>NUCLEOTIDE SEQUENCE [LARGE SCALE GENOMIC DNA]</scope>
    <source>
        <strain evidence="2 3">OP-1</strain>
    </source>
</reference>
<evidence type="ECO:0000313" key="2">
    <source>
        <dbReference type="EMBL" id="KDR32081.1"/>
    </source>
</evidence>
<feature type="region of interest" description="Disordered" evidence="1">
    <location>
        <begin position="187"/>
        <end position="207"/>
    </location>
</feature>
<sequence length="327" mass="34602">MTSVGIHPPKTPVTKGSSGTARATLPNMCKMPGPPAPFVPAALPNTAKSGDSPDGYSTSVKIEGDEVAIRGAMFNSFGDMASKGTGGGLLSSNTHGPARFITPGSMTVKIEGKSVHLLAEPMLNNCGPNGSPPNTGATMTGVKQKRSKRPPATQVGPDCGKKKKKKKRKWDDCMCGQVCEMVKAYNQSKSKKARLSDSPSNPGSDHYDAYQASLKQFAKDFADAVTAAAGNPDHPAIKRMFYSPKNVKPPDCQHEKWKQAGGLADPARSGRGAMNPDHMHPASLSGPLTSANMRWADARVNYTVGGSMNRLKPAPKRMKAHPSCNCD</sequence>
<feature type="compositionally biased region" description="Polar residues" evidence="1">
    <location>
        <begin position="126"/>
        <end position="138"/>
    </location>
</feature>
<evidence type="ECO:0000256" key="1">
    <source>
        <dbReference type="SAM" id="MobiDB-lite"/>
    </source>
</evidence>
<keyword evidence="3" id="KW-1185">Reference proteome</keyword>
<evidence type="ECO:0000313" key="3">
    <source>
        <dbReference type="Proteomes" id="UP000027451"/>
    </source>
</evidence>
<dbReference type="OrthoDB" id="9429719at2"/>
<feature type="region of interest" description="Disordered" evidence="1">
    <location>
        <begin position="1"/>
        <end position="21"/>
    </location>
</feature>
<dbReference type="Proteomes" id="UP000027451">
    <property type="component" value="Unassembled WGS sequence"/>
</dbReference>
<feature type="region of interest" description="Disordered" evidence="1">
    <location>
        <begin position="125"/>
        <end position="163"/>
    </location>
</feature>